<dbReference type="PANTHER" id="PTHR30473">
    <property type="entry name" value="PROTEIN PHOH"/>
    <property type="match status" value="1"/>
</dbReference>
<name>A0A9N8E441_9STRA</name>
<dbReference type="Gene3D" id="3.40.50.300">
    <property type="entry name" value="P-loop containing nucleotide triphosphate hydrolases"/>
    <property type="match status" value="1"/>
</dbReference>
<keyword evidence="4" id="KW-0547">Nucleotide-binding</keyword>
<keyword evidence="5" id="KW-0067">ATP-binding</keyword>
<evidence type="ECO:0000313" key="9">
    <source>
        <dbReference type="Proteomes" id="UP001153069"/>
    </source>
</evidence>
<evidence type="ECO:0000313" key="8">
    <source>
        <dbReference type="EMBL" id="CAB9514267.1"/>
    </source>
</evidence>
<comment type="caution">
    <text evidence="8">The sequence shown here is derived from an EMBL/GenBank/DDBJ whole genome shotgun (WGS) entry which is preliminary data.</text>
</comment>
<evidence type="ECO:0000256" key="6">
    <source>
        <dbReference type="ARBA" id="ARBA00039970"/>
    </source>
</evidence>
<dbReference type="PANTHER" id="PTHR30473:SF1">
    <property type="entry name" value="PHOH-LIKE PROTEIN"/>
    <property type="match status" value="1"/>
</dbReference>
<dbReference type="Proteomes" id="UP001153069">
    <property type="component" value="Unassembled WGS sequence"/>
</dbReference>
<dbReference type="InterPro" id="IPR027417">
    <property type="entry name" value="P-loop_NTPase"/>
</dbReference>
<keyword evidence="9" id="KW-1185">Reference proteome</keyword>
<dbReference type="AlphaFoldDB" id="A0A9N8E441"/>
<dbReference type="InterPro" id="IPR051451">
    <property type="entry name" value="PhoH2-like"/>
</dbReference>
<evidence type="ECO:0000256" key="5">
    <source>
        <dbReference type="ARBA" id="ARBA00022840"/>
    </source>
</evidence>
<feature type="domain" description="PhoH-like protein" evidence="7">
    <location>
        <begin position="149"/>
        <end position="360"/>
    </location>
</feature>
<dbReference type="Pfam" id="PF02562">
    <property type="entry name" value="PhoH"/>
    <property type="match status" value="1"/>
</dbReference>
<organism evidence="8 9">
    <name type="scientific">Seminavis robusta</name>
    <dbReference type="NCBI Taxonomy" id="568900"/>
    <lineage>
        <taxon>Eukaryota</taxon>
        <taxon>Sar</taxon>
        <taxon>Stramenopiles</taxon>
        <taxon>Ochrophyta</taxon>
        <taxon>Bacillariophyta</taxon>
        <taxon>Bacillariophyceae</taxon>
        <taxon>Bacillariophycidae</taxon>
        <taxon>Naviculales</taxon>
        <taxon>Naviculaceae</taxon>
        <taxon>Seminavis</taxon>
    </lineage>
</organism>
<sequence length="399" mass="43768">MTRLLILKRMPLSTQTAGIADLLWVARRCKSSTSEGSGKVPKFVEKELSRALASAGPRGMHSDTLYQNLLKRLGSDATKFKRQYGVPFSQWIRSLPYLQVTKLAEERGGCRIYNVTSNTGLKRGSAGSFHHGDSTESEEEFCKGSHAKLEAMTDNQVHYTEILQSSLPIIVAEGPAGTGKTALACQQAVQQWRTGHVDRIVITRPAVTADEELGYLPGDMQEKLRPYLLPIYDSLQRVGFGPEKIGELLGSGKLEVAPLSFMRGRTFINSYIVADEMQNATVDQLRMVLTRLGSGSRMVVTGDVSQCDLGAHVLSGLTDICHRLERIGHGNPAREQIQLVRLDASDVVRHPAVAAVLSLYGSQSDLLSSNTPKNLDHGMRQLHGFELNGAHQSGDSRFQ</sequence>
<reference evidence="8" key="1">
    <citation type="submission" date="2020-06" db="EMBL/GenBank/DDBJ databases">
        <authorList>
            <consortium name="Plant Systems Biology data submission"/>
        </authorList>
    </citation>
    <scope>NUCLEOTIDE SEQUENCE</scope>
    <source>
        <strain evidence="8">D6</strain>
    </source>
</reference>
<comment type="similarity">
    <text evidence="2">Belongs to the PhoH family.</text>
</comment>
<dbReference type="GO" id="GO:0005524">
    <property type="term" value="F:ATP binding"/>
    <property type="evidence" value="ECO:0007669"/>
    <property type="project" value="UniProtKB-KW"/>
</dbReference>
<keyword evidence="3" id="KW-0963">Cytoplasm</keyword>
<dbReference type="GO" id="GO:0005829">
    <property type="term" value="C:cytosol"/>
    <property type="evidence" value="ECO:0007669"/>
    <property type="project" value="TreeGrafter"/>
</dbReference>
<evidence type="ECO:0000256" key="2">
    <source>
        <dbReference type="ARBA" id="ARBA00010393"/>
    </source>
</evidence>
<gene>
    <name evidence="8" type="ORF">SEMRO_643_G180260.1</name>
</gene>
<protein>
    <recommendedName>
        <fullName evidence="6">PhoH-like protein</fullName>
    </recommendedName>
</protein>
<accession>A0A9N8E441</accession>
<dbReference type="InterPro" id="IPR003714">
    <property type="entry name" value="PhoH"/>
</dbReference>
<evidence type="ECO:0000256" key="4">
    <source>
        <dbReference type="ARBA" id="ARBA00022741"/>
    </source>
</evidence>
<proteinExistence type="inferred from homology"/>
<evidence type="ECO:0000259" key="7">
    <source>
        <dbReference type="Pfam" id="PF02562"/>
    </source>
</evidence>
<dbReference type="EMBL" id="CAICTM010000642">
    <property type="protein sequence ID" value="CAB9514267.1"/>
    <property type="molecule type" value="Genomic_DNA"/>
</dbReference>
<comment type="subcellular location">
    <subcellularLocation>
        <location evidence="1">Cytoplasm</location>
    </subcellularLocation>
</comment>
<evidence type="ECO:0000256" key="1">
    <source>
        <dbReference type="ARBA" id="ARBA00004496"/>
    </source>
</evidence>
<dbReference type="OrthoDB" id="5358at2759"/>
<dbReference type="SUPFAM" id="SSF52540">
    <property type="entry name" value="P-loop containing nucleoside triphosphate hydrolases"/>
    <property type="match status" value="1"/>
</dbReference>
<evidence type="ECO:0000256" key="3">
    <source>
        <dbReference type="ARBA" id="ARBA00022490"/>
    </source>
</evidence>